<evidence type="ECO:0000313" key="13">
    <source>
        <dbReference type="EMBL" id="PFX35046.1"/>
    </source>
</evidence>
<feature type="domain" description="ELP1 N-terminal second beta-propeller" evidence="9">
    <location>
        <begin position="398"/>
        <end position="688"/>
    </location>
</feature>
<protein>
    <recommendedName>
        <fullName evidence="5 6">Elongator complex protein 1</fullName>
    </recommendedName>
</protein>
<evidence type="ECO:0000313" key="14">
    <source>
        <dbReference type="Proteomes" id="UP000225706"/>
    </source>
</evidence>
<evidence type="ECO:0000256" key="1">
    <source>
        <dbReference type="ARBA" id="ARBA00005043"/>
    </source>
</evidence>
<feature type="region of interest" description="Disordered" evidence="7">
    <location>
        <begin position="1147"/>
        <end position="1195"/>
    </location>
</feature>
<evidence type="ECO:0000259" key="12">
    <source>
        <dbReference type="Pfam" id="PF23936"/>
    </source>
</evidence>
<dbReference type="PIRSF" id="PIRSF017233">
    <property type="entry name" value="IKAP"/>
    <property type="match status" value="1"/>
</dbReference>
<evidence type="ECO:0000256" key="4">
    <source>
        <dbReference type="ARBA" id="ARBA00022694"/>
    </source>
</evidence>
<dbReference type="STRING" id="50429.A0A2B4T0H9"/>
<gene>
    <name evidence="13" type="primary">IKBKAP</name>
    <name evidence="13" type="ORF">AWC38_SpisGene128</name>
</gene>
<evidence type="ECO:0000259" key="11">
    <source>
        <dbReference type="Pfam" id="PF23925"/>
    </source>
</evidence>
<dbReference type="GO" id="GO:0005634">
    <property type="term" value="C:nucleus"/>
    <property type="evidence" value="ECO:0007669"/>
    <property type="project" value="UniProtKB-SubCell"/>
</dbReference>
<dbReference type="Proteomes" id="UP000225706">
    <property type="component" value="Unassembled WGS sequence"/>
</dbReference>
<dbReference type="EMBL" id="LSMT01000001">
    <property type="protein sequence ID" value="PFX35046.1"/>
    <property type="molecule type" value="Genomic_DNA"/>
</dbReference>
<sequence length="1333" mass="150671">MRNLELLRSFPVLELEGTEEPFCLAVDCDCGVIYIATSTQITGFQPTTQQAVSSVSLVSDGYLPKDGSGCVIGMQHLPDLESVCVATGKGDVILWNTVTDQVECVGSVDSGLRCMGWSPDQELVVFMTGEETLIIMTKDFDPISEFPFYSEEFGEEKPITVGWGKKETQFHGSQGKPTAADVQEVIAKPAASWDDRKPRISWRGDGQFFVASAIHPLTGARTLRVWNREGVLSSTSESVDGLEQALSWKPSGSLIASTQRKPHRHEVIFFERNGLRHGEFVLPFGKMEVRVLEMVWNNDSSVLLVWAEELPSPEQTQEFAPKSYVQLWTVNNYHWYLKQQLEFPASVIHRVACLAWDPEVPLRMHIMMRGGQYFSYEWCWSTVHSEGNSEQNMSTVAVIDGAKLLLTPMKHMVIPPPMSAYAVDLLSPVSLISFAPLTHCNDMAIIMSNGKVAIFKLLTENGVKEVFKAPGKAPNLTGMYSIDTTDYPTVWTGALCWRQMIWWKECTLIAVGWYTMTQKDIICELEISVEDRADRIVIRRMTETDAPVLRLCASHHTESVLVELVNGNLLSYTSDTNQAKLSTWFNSRGLEISLPQPCQCIKTALVGDEEVVLGLTEHSRLYVNCKEVASNCTSFAVHDEFLLLTTHAHTLRCISLLPTTRGLPVLVEDKPHPLDENIRRVERGSRIVVAVTQDTKVILQMPRGNIETIHPRSLVLSYLQKCLDRLSYREAFTAMRRHRINLNLIHDHNPKLFLENLTTFVNHVESVNFINLFLTDLKEEDVTTTMYSDYYSESRQTPVVSPGDELSKVDRVCDAVRTTLEAAGHNKYLLSILTTYVKKNVPELEKVLTIIKDLKANPTNTTETERVTSEEALKYVLFLVDVNQMYDVALGMYNFELVLMVAEKSQKDPKEYLPFLNNLRKMETNFQRFSIDKYLNRHTKAIQHLSLCGPEHFDELVSLVKQNCLFKDALKLYVKSSQEHRVLLVAYGEYLVQQKRHEEAGLVFTSCGAHEQALSSFQKSGNWRQVFCMASLLQYRGEQVVSLARTVAGYLKGHKRALEASRVLEEYAKDPEEAIAVLIDGMQWEEALRLMYKHDRTDIVDTHFRGALDEAYNQNLSGIQEQDELFNKYTKRLQVVRELKEQQSVEYQESGLARDDTDLFSDTSSVGDNSEYASSTSSRGSRSTGRSSKNRRKTVRKMYSLKEGSRFEDFALMEALSEIIQTVHKTTDDVASLLKVLILFDREENAAVLQTNFQKLILMIESSTGAIWPPEESSSNLSQASQLTGPGATVNSIIAAMRSDQSTTLNRPKDEPQRPKPPTFKIATNWKLDQLLS</sequence>
<feature type="compositionally biased region" description="Polar residues" evidence="7">
    <location>
        <begin position="1160"/>
        <end position="1173"/>
    </location>
</feature>
<dbReference type="InterPro" id="IPR056164">
    <property type="entry name" value="Beta-prop_ELP1_1st"/>
</dbReference>
<keyword evidence="4" id="KW-0819">tRNA processing</keyword>
<dbReference type="GO" id="GO:0000049">
    <property type="term" value="F:tRNA binding"/>
    <property type="evidence" value="ECO:0007669"/>
    <property type="project" value="TreeGrafter"/>
</dbReference>
<dbReference type="Pfam" id="PF23936">
    <property type="entry name" value="HB_ELP1"/>
    <property type="match status" value="1"/>
</dbReference>
<keyword evidence="6" id="KW-0539">Nucleus</keyword>
<keyword evidence="3 6" id="KW-0963">Cytoplasm</keyword>
<feature type="domain" description="ELP1 TPR" evidence="10">
    <location>
        <begin position="926"/>
        <end position="1089"/>
    </location>
</feature>
<dbReference type="OrthoDB" id="40048at2759"/>
<dbReference type="InterPro" id="IPR015943">
    <property type="entry name" value="WD40/YVTN_repeat-like_dom_sf"/>
</dbReference>
<evidence type="ECO:0000259" key="8">
    <source>
        <dbReference type="Pfam" id="PF04762"/>
    </source>
</evidence>
<dbReference type="InterPro" id="IPR006849">
    <property type="entry name" value="Elp1"/>
</dbReference>
<organism evidence="13 14">
    <name type="scientific">Stylophora pistillata</name>
    <name type="common">Smooth cauliflower coral</name>
    <dbReference type="NCBI Taxonomy" id="50429"/>
    <lineage>
        <taxon>Eukaryota</taxon>
        <taxon>Metazoa</taxon>
        <taxon>Cnidaria</taxon>
        <taxon>Anthozoa</taxon>
        <taxon>Hexacorallia</taxon>
        <taxon>Scleractinia</taxon>
        <taxon>Astrocoeniina</taxon>
        <taxon>Pocilloporidae</taxon>
        <taxon>Stylophora</taxon>
    </lineage>
</organism>
<feature type="region of interest" description="Disordered" evidence="7">
    <location>
        <begin position="1299"/>
        <end position="1320"/>
    </location>
</feature>
<evidence type="ECO:0000256" key="5">
    <source>
        <dbReference type="ARBA" id="ARBA00029535"/>
    </source>
</evidence>
<dbReference type="Pfam" id="PF23925">
    <property type="entry name" value="A-sol_ELP1"/>
    <property type="match status" value="1"/>
</dbReference>
<comment type="similarity">
    <text evidence="2 6">Belongs to the ELP1/IKA1 family.</text>
</comment>
<dbReference type="Pfam" id="PF23878">
    <property type="entry name" value="TPR_ELP1"/>
    <property type="match status" value="1"/>
</dbReference>
<feature type="domain" description="ELP1 first N-terminal beta-propeller" evidence="8">
    <location>
        <begin position="1"/>
        <end position="359"/>
    </location>
</feature>
<name>A0A2B4T0H9_STYPI</name>
<dbReference type="GO" id="GO:0005829">
    <property type="term" value="C:cytosol"/>
    <property type="evidence" value="ECO:0007669"/>
    <property type="project" value="TreeGrafter"/>
</dbReference>
<comment type="subcellular location">
    <subcellularLocation>
        <location evidence="6">Cytoplasm</location>
    </subcellularLocation>
    <subcellularLocation>
        <location evidence="6">Nucleus</location>
    </subcellularLocation>
</comment>
<dbReference type="UniPathway" id="UPA00988"/>
<dbReference type="GO" id="GO:0033588">
    <property type="term" value="C:elongator holoenzyme complex"/>
    <property type="evidence" value="ECO:0007669"/>
    <property type="project" value="InterPro"/>
</dbReference>
<dbReference type="Pfam" id="PF23797">
    <property type="entry name" value="Beta-prop_ELP1_2nd"/>
    <property type="match status" value="1"/>
</dbReference>
<evidence type="ECO:0000256" key="6">
    <source>
        <dbReference type="PIRNR" id="PIRNR017233"/>
    </source>
</evidence>
<comment type="caution">
    <text evidence="13">The sequence shown here is derived from an EMBL/GenBank/DDBJ whole genome shotgun (WGS) entry which is preliminary data.</text>
</comment>
<feature type="domain" description="ELP1 three-helical bundle" evidence="12">
    <location>
        <begin position="1098"/>
        <end position="1265"/>
    </location>
</feature>
<reference evidence="14" key="1">
    <citation type="journal article" date="2017" name="bioRxiv">
        <title>Comparative analysis of the genomes of Stylophora pistillata and Acropora digitifera provides evidence for extensive differences between species of corals.</title>
        <authorList>
            <person name="Voolstra C.R."/>
            <person name="Li Y."/>
            <person name="Liew Y.J."/>
            <person name="Baumgarten S."/>
            <person name="Zoccola D."/>
            <person name="Flot J.-F."/>
            <person name="Tambutte S."/>
            <person name="Allemand D."/>
            <person name="Aranda M."/>
        </authorList>
    </citation>
    <scope>NUCLEOTIDE SEQUENCE [LARGE SCALE GENOMIC DNA]</scope>
</reference>
<evidence type="ECO:0000256" key="7">
    <source>
        <dbReference type="SAM" id="MobiDB-lite"/>
    </source>
</evidence>
<comment type="function">
    <text evidence="6">Component of the elongator complex which is required for multiple tRNA modifications, including mcm5U (5-methoxycarbonylmethyl uridine), mcm5s2U (5-methoxycarbonylmethyl-2-thiouridine), and ncm5U (5-carbamoylmethyl uridine). The elongator complex catalyzes formation of carboxymethyluridine in the wobble base at position 34 in tRNAs.</text>
</comment>
<evidence type="ECO:0000259" key="9">
    <source>
        <dbReference type="Pfam" id="PF23797"/>
    </source>
</evidence>
<proteinExistence type="inferred from homology"/>
<dbReference type="InterPro" id="IPR056167">
    <property type="entry name" value="A-sol_ELP1"/>
</dbReference>
<evidence type="ECO:0000256" key="3">
    <source>
        <dbReference type="ARBA" id="ARBA00022490"/>
    </source>
</evidence>
<dbReference type="GO" id="GO:0002926">
    <property type="term" value="P:tRNA wobble base 5-methoxycarbonylmethyl-2-thiouridinylation"/>
    <property type="evidence" value="ECO:0007669"/>
    <property type="project" value="TreeGrafter"/>
</dbReference>
<dbReference type="PANTHER" id="PTHR12747">
    <property type="entry name" value="ELONGATOR COMPLEX PROTEIN 1"/>
    <property type="match status" value="1"/>
</dbReference>
<feature type="compositionally biased region" description="Low complexity" evidence="7">
    <location>
        <begin position="1174"/>
        <end position="1187"/>
    </location>
</feature>
<accession>A0A2B4T0H9</accession>
<dbReference type="PANTHER" id="PTHR12747:SF0">
    <property type="entry name" value="ELONGATOR COMPLEX PROTEIN 1"/>
    <property type="match status" value="1"/>
</dbReference>
<dbReference type="InterPro" id="IPR056169">
    <property type="entry name" value="HB_ELP1"/>
</dbReference>
<dbReference type="Gene3D" id="2.130.10.10">
    <property type="entry name" value="YVTN repeat-like/Quinoprotein amine dehydrogenase"/>
    <property type="match status" value="1"/>
</dbReference>
<evidence type="ECO:0000256" key="2">
    <source>
        <dbReference type="ARBA" id="ARBA00006086"/>
    </source>
</evidence>
<dbReference type="SUPFAM" id="SSF69322">
    <property type="entry name" value="Tricorn protease domain 2"/>
    <property type="match status" value="1"/>
</dbReference>
<dbReference type="Pfam" id="PF04762">
    <property type="entry name" value="Beta-prop_ELP1_1st"/>
    <property type="match status" value="1"/>
</dbReference>
<keyword evidence="14" id="KW-1185">Reference proteome</keyword>
<feature type="domain" description="ELP1 alpha-solenoid" evidence="11">
    <location>
        <begin position="712"/>
        <end position="919"/>
    </location>
</feature>
<dbReference type="InterPro" id="IPR056166">
    <property type="entry name" value="TPR_ELP1"/>
</dbReference>
<evidence type="ECO:0000259" key="10">
    <source>
        <dbReference type="Pfam" id="PF23878"/>
    </source>
</evidence>
<dbReference type="InterPro" id="IPR056165">
    <property type="entry name" value="Beta-prop_ELP1_2nd"/>
</dbReference>
<comment type="pathway">
    <text evidence="1">tRNA modification; 5-methoxycarbonylmethyl-2-thiouridine-tRNA biosynthesis.</text>
</comment>